<name>A0A2A2FCX0_9EURY</name>
<dbReference type="PANTHER" id="PTHR47197">
    <property type="entry name" value="PROTEIN NIRF"/>
    <property type="match status" value="1"/>
</dbReference>
<dbReference type="InterPro" id="IPR011044">
    <property type="entry name" value="Quino_amine_DH_bsu"/>
</dbReference>
<feature type="region of interest" description="Disordered" evidence="1">
    <location>
        <begin position="1"/>
        <end position="21"/>
    </location>
</feature>
<evidence type="ECO:0008006" key="4">
    <source>
        <dbReference type="Google" id="ProtNLM"/>
    </source>
</evidence>
<evidence type="ECO:0000256" key="1">
    <source>
        <dbReference type="SAM" id="MobiDB-lite"/>
    </source>
</evidence>
<gene>
    <name evidence="2" type="ORF">CK500_11160</name>
</gene>
<dbReference type="AlphaFoldDB" id="A0A2A2FCX0"/>
<proteinExistence type="predicted"/>
<organism evidence="2 3">
    <name type="scientific">Halorubrum salipaludis</name>
    <dbReference type="NCBI Taxonomy" id="2032630"/>
    <lineage>
        <taxon>Archaea</taxon>
        <taxon>Methanobacteriati</taxon>
        <taxon>Methanobacteriota</taxon>
        <taxon>Stenosarchaea group</taxon>
        <taxon>Halobacteria</taxon>
        <taxon>Halobacteriales</taxon>
        <taxon>Haloferacaceae</taxon>
        <taxon>Halorubrum</taxon>
    </lineage>
</organism>
<comment type="caution">
    <text evidence="2">The sequence shown here is derived from an EMBL/GenBank/DDBJ whole genome shotgun (WGS) entry which is preliminary data.</text>
</comment>
<dbReference type="PANTHER" id="PTHR47197:SF3">
    <property type="entry name" value="DIHYDRO-HEME D1 DEHYDROGENASE"/>
    <property type="match status" value="1"/>
</dbReference>
<sequence>MSRTDADPTEEASPPPAPEGPLAFVKRLRAPGLAVVDATAHEVVGRVGSGRQPHGLVRSPDGRYGYVPYMGSNELEVVDLRRLTVANRVEAVGTAPVGAAATRGGRHLFVSTYGPLPSGDVPGVTVLRTDGAEVSVAAERPVGKAAGIAADARDDVWVVAADADEVVRIDGSPPFEVRDRLPVAAGPQDLTYSPAYELLGVNCADGDRVTVVDALDRRVLGSVPAPNPRGGTVLTAYDRWIVGDTEGDGVTAIDAAALRDGETGPASVERVSLGTPTAFTDATPDGRLVAVDAYADDRVAFLDPETLSVVGRVPVGETPRHPRFGADGAVCYVPSVDGDRVTVVETAAVGTGRDPVIATVPFEDGVAPAGCFRTDRGEKR</sequence>
<dbReference type="EMBL" id="NSKC01000005">
    <property type="protein sequence ID" value="PAU83341.1"/>
    <property type="molecule type" value="Genomic_DNA"/>
</dbReference>
<keyword evidence="3" id="KW-1185">Reference proteome</keyword>
<dbReference type="InterPro" id="IPR051200">
    <property type="entry name" value="Host-pathogen_enzymatic-act"/>
</dbReference>
<dbReference type="InterPro" id="IPR015943">
    <property type="entry name" value="WD40/YVTN_repeat-like_dom_sf"/>
</dbReference>
<dbReference type="SUPFAM" id="SSF50969">
    <property type="entry name" value="YVTN repeat-like/Quinoprotein amine dehydrogenase"/>
    <property type="match status" value="1"/>
</dbReference>
<evidence type="ECO:0000313" key="3">
    <source>
        <dbReference type="Proteomes" id="UP000218083"/>
    </source>
</evidence>
<evidence type="ECO:0000313" key="2">
    <source>
        <dbReference type="EMBL" id="PAU83341.1"/>
    </source>
</evidence>
<dbReference type="RefSeq" id="WP_095637379.1">
    <property type="nucleotide sequence ID" value="NZ_NSKC01000005.1"/>
</dbReference>
<accession>A0A2A2FCX0</accession>
<dbReference type="Gene3D" id="2.130.10.10">
    <property type="entry name" value="YVTN repeat-like/Quinoprotein amine dehydrogenase"/>
    <property type="match status" value="2"/>
</dbReference>
<protein>
    <recommendedName>
        <fullName evidence="4">40-residue YVTN family beta-propeller repeat-containing protein</fullName>
    </recommendedName>
</protein>
<dbReference type="Proteomes" id="UP000218083">
    <property type="component" value="Unassembled WGS sequence"/>
</dbReference>
<reference evidence="2 3" key="1">
    <citation type="submission" date="2017-08" db="EMBL/GenBank/DDBJ databases">
        <title>The strain WRN001 was isolated from Binhai saline alkaline soil, Tianjin, China.</title>
        <authorList>
            <person name="Liu D."/>
            <person name="Zhang G."/>
        </authorList>
    </citation>
    <scope>NUCLEOTIDE SEQUENCE [LARGE SCALE GENOMIC DNA]</scope>
    <source>
        <strain evidence="2 3">WN019</strain>
    </source>
</reference>